<evidence type="ECO:0008006" key="13">
    <source>
        <dbReference type="Google" id="ProtNLM"/>
    </source>
</evidence>
<name>A0A565ATD5_9BRAS</name>
<dbReference type="InterPro" id="IPR033133">
    <property type="entry name" value="PUM-HD"/>
</dbReference>
<evidence type="ECO:0000256" key="7">
    <source>
        <dbReference type="PROSITE-ProRule" id="PRU00317"/>
    </source>
</evidence>
<evidence type="ECO:0000256" key="2">
    <source>
        <dbReference type="ARBA" id="ARBA00022490"/>
    </source>
</evidence>
<keyword evidence="2" id="KW-0963">Cytoplasm</keyword>
<feature type="repeat" description="Pumilio" evidence="7">
    <location>
        <begin position="362"/>
        <end position="397"/>
    </location>
</feature>
<dbReference type="GO" id="GO:0004672">
    <property type="term" value="F:protein kinase activity"/>
    <property type="evidence" value="ECO:0007669"/>
    <property type="project" value="InterPro"/>
</dbReference>
<dbReference type="Gene3D" id="1.25.10.10">
    <property type="entry name" value="Leucine-rich Repeat Variant"/>
    <property type="match status" value="1"/>
</dbReference>
<evidence type="ECO:0000256" key="8">
    <source>
        <dbReference type="SAM" id="MobiDB-lite"/>
    </source>
</evidence>
<feature type="repeat" description="Pumilio" evidence="7">
    <location>
        <begin position="326"/>
        <end position="361"/>
    </location>
</feature>
<keyword evidence="3" id="KW-0677">Repeat</keyword>
<dbReference type="GO" id="GO:0005737">
    <property type="term" value="C:cytoplasm"/>
    <property type="evidence" value="ECO:0007669"/>
    <property type="project" value="UniProtKB-SubCell"/>
</dbReference>
<feature type="repeat" description="Pumilio" evidence="7">
    <location>
        <begin position="290"/>
        <end position="325"/>
    </location>
</feature>
<comment type="function">
    <text evidence="6">Sequence-specific RNA-binding protein that regulates translation and mRNA stability by binding the 3'-UTR of target mRNAs.</text>
</comment>
<dbReference type="CDD" id="cd07920">
    <property type="entry name" value="Pumilio"/>
    <property type="match status" value="1"/>
</dbReference>
<dbReference type="PROSITE" id="PS50302">
    <property type="entry name" value="PUM"/>
    <property type="match status" value="7"/>
</dbReference>
<dbReference type="GO" id="GO:0003729">
    <property type="term" value="F:mRNA binding"/>
    <property type="evidence" value="ECO:0007669"/>
    <property type="project" value="TreeGrafter"/>
</dbReference>
<feature type="repeat" description="Pumilio" evidence="7">
    <location>
        <begin position="142"/>
        <end position="177"/>
    </location>
</feature>
<dbReference type="SUPFAM" id="SSF48371">
    <property type="entry name" value="ARM repeat"/>
    <property type="match status" value="1"/>
</dbReference>
<dbReference type="PROSITE" id="PS50303">
    <property type="entry name" value="PUM_HD"/>
    <property type="match status" value="1"/>
</dbReference>
<feature type="region of interest" description="Disordered" evidence="8">
    <location>
        <begin position="1"/>
        <end position="47"/>
    </location>
</feature>
<feature type="domain" description="Protein kinase" evidence="9">
    <location>
        <begin position="521"/>
        <end position="620"/>
    </location>
</feature>
<dbReference type="Pfam" id="PF00806">
    <property type="entry name" value="PUF"/>
    <property type="match status" value="8"/>
</dbReference>
<evidence type="ECO:0000256" key="1">
    <source>
        <dbReference type="ARBA" id="ARBA00004496"/>
    </source>
</evidence>
<feature type="domain" description="PUM-HD" evidence="10">
    <location>
        <begin position="121"/>
        <end position="475"/>
    </location>
</feature>
<dbReference type="Proteomes" id="UP000489600">
    <property type="component" value="Unassembled WGS sequence"/>
</dbReference>
<dbReference type="EMBL" id="CABITT030000001">
    <property type="protein sequence ID" value="VVA92164.1"/>
    <property type="molecule type" value="Genomic_DNA"/>
</dbReference>
<dbReference type="PANTHER" id="PTHR12537">
    <property type="entry name" value="RNA BINDING PROTEIN PUMILIO-RELATED"/>
    <property type="match status" value="1"/>
</dbReference>
<accession>A0A565ATD5</accession>
<dbReference type="PROSITE" id="PS50011">
    <property type="entry name" value="PROTEIN_KINASE_DOM"/>
    <property type="match status" value="1"/>
</dbReference>
<dbReference type="GO" id="GO:0005524">
    <property type="term" value="F:ATP binding"/>
    <property type="evidence" value="ECO:0007669"/>
    <property type="project" value="InterPro"/>
</dbReference>
<keyword evidence="12" id="KW-1185">Reference proteome</keyword>
<keyword evidence="4" id="KW-0810">Translation regulation</keyword>
<comment type="caution">
    <text evidence="11">The sequence shown here is derived from an EMBL/GenBank/DDBJ whole genome shotgun (WGS) entry which is preliminary data.</text>
</comment>
<dbReference type="PANTHER" id="PTHR12537:SF169">
    <property type="entry name" value="PUMILIO HOMOLOG 8, CHLOROPLASTIC-RELATED"/>
    <property type="match status" value="1"/>
</dbReference>
<dbReference type="InterPro" id="IPR000719">
    <property type="entry name" value="Prot_kinase_dom"/>
</dbReference>
<evidence type="ECO:0000259" key="10">
    <source>
        <dbReference type="PROSITE" id="PS50303"/>
    </source>
</evidence>
<evidence type="ECO:0000259" key="9">
    <source>
        <dbReference type="PROSITE" id="PS50011"/>
    </source>
</evidence>
<evidence type="ECO:0000313" key="12">
    <source>
        <dbReference type="Proteomes" id="UP000489600"/>
    </source>
</evidence>
<proteinExistence type="predicted"/>
<dbReference type="InterPro" id="IPR011989">
    <property type="entry name" value="ARM-like"/>
</dbReference>
<dbReference type="FunFam" id="1.25.10.10:FF:000237">
    <property type="entry name" value="Pumilio homolog 9"/>
    <property type="match status" value="1"/>
</dbReference>
<dbReference type="InterPro" id="IPR011009">
    <property type="entry name" value="Kinase-like_dom_sf"/>
</dbReference>
<reference evidence="11" key="1">
    <citation type="submission" date="2019-07" db="EMBL/GenBank/DDBJ databases">
        <authorList>
            <person name="Dittberner H."/>
        </authorList>
    </citation>
    <scope>NUCLEOTIDE SEQUENCE [LARGE SCALE GENOMIC DNA]</scope>
</reference>
<dbReference type="OrthoDB" id="668540at2759"/>
<comment type="subcellular location">
    <subcellularLocation>
        <location evidence="1">Cytoplasm</location>
    </subcellularLocation>
</comment>
<feature type="repeat" description="Pumilio" evidence="7">
    <location>
        <begin position="178"/>
        <end position="214"/>
    </location>
</feature>
<evidence type="ECO:0000256" key="3">
    <source>
        <dbReference type="ARBA" id="ARBA00022737"/>
    </source>
</evidence>
<dbReference type="InterPro" id="IPR001313">
    <property type="entry name" value="Pumilio_RNA-bd_rpt"/>
</dbReference>
<organism evidence="11 12">
    <name type="scientific">Arabis nemorensis</name>
    <dbReference type="NCBI Taxonomy" id="586526"/>
    <lineage>
        <taxon>Eukaryota</taxon>
        <taxon>Viridiplantae</taxon>
        <taxon>Streptophyta</taxon>
        <taxon>Embryophyta</taxon>
        <taxon>Tracheophyta</taxon>
        <taxon>Spermatophyta</taxon>
        <taxon>Magnoliopsida</taxon>
        <taxon>eudicotyledons</taxon>
        <taxon>Gunneridae</taxon>
        <taxon>Pentapetalae</taxon>
        <taxon>rosids</taxon>
        <taxon>malvids</taxon>
        <taxon>Brassicales</taxon>
        <taxon>Brassicaceae</taxon>
        <taxon>Arabideae</taxon>
        <taxon>Arabis</taxon>
    </lineage>
</organism>
<dbReference type="InterPro" id="IPR033712">
    <property type="entry name" value="Pumilio_RNA-bd"/>
</dbReference>
<feature type="repeat" description="Pumilio" evidence="7">
    <location>
        <begin position="217"/>
        <end position="252"/>
    </location>
</feature>
<dbReference type="AlphaFoldDB" id="A0A565ATD5"/>
<feature type="compositionally biased region" description="Low complexity" evidence="8">
    <location>
        <begin position="12"/>
        <end position="30"/>
    </location>
</feature>
<dbReference type="SMART" id="SM00025">
    <property type="entry name" value="Pumilio"/>
    <property type="match status" value="8"/>
</dbReference>
<evidence type="ECO:0000256" key="4">
    <source>
        <dbReference type="ARBA" id="ARBA00022845"/>
    </source>
</evidence>
<dbReference type="InterPro" id="IPR016024">
    <property type="entry name" value="ARM-type_fold"/>
</dbReference>
<feature type="repeat" description="Pumilio" evidence="7">
    <location>
        <begin position="254"/>
        <end position="289"/>
    </location>
</feature>
<protein>
    <recommendedName>
        <fullName evidence="13">PUM-HD domain-containing protein</fullName>
    </recommendedName>
</protein>
<gene>
    <name evidence="11" type="ORF">ANE_LOCUS2609</name>
</gene>
<evidence type="ECO:0000256" key="6">
    <source>
        <dbReference type="ARBA" id="ARBA00058490"/>
    </source>
</evidence>
<sequence>MMMRDHQYGEASSLSRSPSSPLQTSLNHHSPNSHRNRNLFPGDSSSRFSLRSPSPSYFSNGFCCSDDGSSQFASPPFDGIMTKHYYLSDHDLGLWESLHRLNIRDEQVEKTHHQNLGFRFGVSSAFGDSVRPIVHRKIALFEIQGYVYLMAKDQHGCRYLQRIVEDGTVLDAMIIFNEVIPHVVELMMDPFGNYLIQKLLHVCNEQQRTQIILTVTSEPRQLIRISLNAYGTRVLQRLVESIKTRNQISMVKSALRPGFLTLIRDLNGNHVIQRCLECLSTEDNQFIFDNATKFCIDIATHRHGCCVLQKCIAYSTGQRREKLITEISRNSLFLAQDPYGNYAVQFVIELREFSAISMVLAQLKGHYVELSMQKFSSHLVERCLTHCPESRPQIVLELISVPHFDHLIQDPYANFVIQAALAVTKSFNGNRRDHTKKRKRVVATPTLVYDLCASSVQIISHKAFEAEICKLPKIVKASLVAPRIIAPPPMNGSSLQMITREEFEDVVYKSPTSNTFGRPPLSRSFNLGEGSYCWGYILATNNGDAEGNDFPSKMAIKCAPVTISSSLINEERILIGLSYPYVVCCYGSKTMTARTRLGNSYFNLILEYCEGGSIADFLKN</sequence>
<dbReference type="SUPFAM" id="SSF56112">
    <property type="entry name" value="Protein kinase-like (PK-like)"/>
    <property type="match status" value="1"/>
</dbReference>
<evidence type="ECO:0000313" key="11">
    <source>
        <dbReference type="EMBL" id="VVA92164.1"/>
    </source>
</evidence>
<dbReference type="GO" id="GO:0006417">
    <property type="term" value="P:regulation of translation"/>
    <property type="evidence" value="ECO:0007669"/>
    <property type="project" value="UniProtKB-KW"/>
</dbReference>
<evidence type="ECO:0000256" key="5">
    <source>
        <dbReference type="ARBA" id="ARBA00022884"/>
    </source>
</evidence>
<keyword evidence="5" id="KW-0694">RNA-binding</keyword>